<accession>A0ACC0D4Z7</accession>
<dbReference type="EMBL" id="MU394308">
    <property type="protein sequence ID" value="KAI6087430.1"/>
    <property type="molecule type" value="Genomic_DNA"/>
</dbReference>
<organism evidence="1 2">
    <name type="scientific">Hypoxylon rubiginosum</name>
    <dbReference type="NCBI Taxonomy" id="110542"/>
    <lineage>
        <taxon>Eukaryota</taxon>
        <taxon>Fungi</taxon>
        <taxon>Dikarya</taxon>
        <taxon>Ascomycota</taxon>
        <taxon>Pezizomycotina</taxon>
        <taxon>Sordariomycetes</taxon>
        <taxon>Xylariomycetidae</taxon>
        <taxon>Xylariales</taxon>
        <taxon>Hypoxylaceae</taxon>
        <taxon>Hypoxylon</taxon>
    </lineage>
</organism>
<proteinExistence type="predicted"/>
<evidence type="ECO:0000313" key="1">
    <source>
        <dbReference type="EMBL" id="KAI6087430.1"/>
    </source>
</evidence>
<sequence>MATFGIPSSAATFTPSIVFSSFFPTDTSTTDDSDAEDSYNQAQDTFSSTARAISIGWIVGIVVIVLAVKIAVIAGVLLYRRNRKRKRERSAQLIAEPKPGGPQPPPVSTSALGYGGPSELVGQEPSPRYEVPNTEMSPRELPNNEIARPPLPGDETPLNQRVELPV</sequence>
<keyword evidence="2" id="KW-1185">Reference proteome</keyword>
<name>A0ACC0D4Z7_9PEZI</name>
<protein>
    <submittedName>
        <fullName evidence="1">Uncharacterized protein</fullName>
    </submittedName>
</protein>
<reference evidence="1 2" key="1">
    <citation type="journal article" date="2022" name="New Phytol.">
        <title>Ecological generalism drives hyperdiversity of secondary metabolite gene clusters in xylarialean endophytes.</title>
        <authorList>
            <person name="Franco M.E.E."/>
            <person name="Wisecaver J.H."/>
            <person name="Arnold A.E."/>
            <person name="Ju Y.M."/>
            <person name="Slot J.C."/>
            <person name="Ahrendt S."/>
            <person name="Moore L.P."/>
            <person name="Eastman K.E."/>
            <person name="Scott K."/>
            <person name="Konkel Z."/>
            <person name="Mondo S.J."/>
            <person name="Kuo A."/>
            <person name="Hayes R.D."/>
            <person name="Haridas S."/>
            <person name="Andreopoulos B."/>
            <person name="Riley R."/>
            <person name="LaButti K."/>
            <person name="Pangilinan J."/>
            <person name="Lipzen A."/>
            <person name="Amirebrahimi M."/>
            <person name="Yan J."/>
            <person name="Adam C."/>
            <person name="Keymanesh K."/>
            <person name="Ng V."/>
            <person name="Louie K."/>
            <person name="Northen T."/>
            <person name="Drula E."/>
            <person name="Henrissat B."/>
            <person name="Hsieh H.M."/>
            <person name="Youens-Clark K."/>
            <person name="Lutzoni F."/>
            <person name="Miadlikowska J."/>
            <person name="Eastwood D.C."/>
            <person name="Hamelin R.C."/>
            <person name="Grigoriev I.V."/>
            <person name="U'Ren J.M."/>
        </authorList>
    </citation>
    <scope>NUCLEOTIDE SEQUENCE [LARGE SCALE GENOMIC DNA]</scope>
    <source>
        <strain evidence="1 2">ER1909</strain>
    </source>
</reference>
<evidence type="ECO:0000313" key="2">
    <source>
        <dbReference type="Proteomes" id="UP001497680"/>
    </source>
</evidence>
<gene>
    <name evidence="1" type="ORF">F4821DRAFT_108175</name>
</gene>
<dbReference type="Proteomes" id="UP001497680">
    <property type="component" value="Unassembled WGS sequence"/>
</dbReference>
<comment type="caution">
    <text evidence="1">The sequence shown here is derived from an EMBL/GenBank/DDBJ whole genome shotgun (WGS) entry which is preliminary data.</text>
</comment>